<dbReference type="RefSeq" id="WP_194946681.1">
    <property type="nucleotide sequence ID" value="NZ_CP019384.1"/>
</dbReference>
<evidence type="ECO:0000313" key="2">
    <source>
        <dbReference type="Proteomes" id="UP000287243"/>
    </source>
</evidence>
<evidence type="ECO:0000313" key="1">
    <source>
        <dbReference type="EMBL" id="QAT16705.1"/>
    </source>
</evidence>
<dbReference type="Pfam" id="PF20137">
    <property type="entry name" value="BubE"/>
    <property type="match status" value="1"/>
</dbReference>
<dbReference type="KEGG" id="vai:BU251_02640"/>
<gene>
    <name evidence="1" type="ORF">BU251_02640</name>
</gene>
<protein>
    <submittedName>
        <fullName evidence="1">Uncharacterized protein</fullName>
    </submittedName>
</protein>
<dbReference type="Proteomes" id="UP000287243">
    <property type="component" value="Chromosome"/>
</dbReference>
<organism evidence="1 2">
    <name type="scientific">Velamenicoccus archaeovorus</name>
    <dbReference type="NCBI Taxonomy" id="1930593"/>
    <lineage>
        <taxon>Bacteria</taxon>
        <taxon>Pseudomonadati</taxon>
        <taxon>Candidatus Omnitrophota</taxon>
        <taxon>Candidatus Velamenicoccus</taxon>
    </lineage>
</organism>
<reference evidence="1 2" key="1">
    <citation type="submission" date="2017-01" db="EMBL/GenBank/DDBJ databases">
        <title>First insights into the biology of 'candidatus Vampirococcus archaeovorus'.</title>
        <authorList>
            <person name="Kizina J."/>
            <person name="Jordan S."/>
            <person name="Stueber K."/>
            <person name="Reinhardt R."/>
            <person name="Harder J."/>
        </authorList>
    </citation>
    <scope>NUCLEOTIDE SEQUENCE [LARGE SCALE GENOMIC DNA]</scope>
    <source>
        <strain evidence="1 2">LiM</strain>
    </source>
</reference>
<name>A0A410P3D0_VELA1</name>
<proteinExistence type="predicted"/>
<dbReference type="EMBL" id="CP019384">
    <property type="protein sequence ID" value="QAT16705.1"/>
    <property type="molecule type" value="Genomic_DNA"/>
</dbReference>
<keyword evidence="2" id="KW-1185">Reference proteome</keyword>
<dbReference type="AlphaFoldDB" id="A0A410P3D0"/>
<sequence>MKRTKILTYRFLEYIPRDIEEGVIYISMTFSTAIHKCCCGCGQEVVTPFGRTDWQLTFDGESISLDPSIGNWSFDCKSHYWIRHNKIIWAPRWSKKKIDANRAYDKRLKDRYFMAVQEKENRSDRKIRLADWLAEKNILKRLKNNSLR</sequence>
<accession>A0A410P3D0</accession>
<dbReference type="InterPro" id="IPR045384">
    <property type="entry name" value="DUF6527"/>
</dbReference>